<keyword evidence="4" id="KW-0804">Transcription</keyword>
<evidence type="ECO:0000313" key="8">
    <source>
        <dbReference type="Proteomes" id="UP001168146"/>
    </source>
</evidence>
<dbReference type="GO" id="GO:0008270">
    <property type="term" value="F:zinc ion binding"/>
    <property type="evidence" value="ECO:0007669"/>
    <property type="project" value="InterPro"/>
</dbReference>
<sequence length="265" mass="29631">MQSTLYANVKSTLGLLEALNYQSLEVVQSRLLCVFYEMGHGILPAASISLATCAKVARSMNLHKRSATPAVLEEERKRTWWMLLNLDRFLSVISGDPMLCTRDPNIDDTYPIDDGLWLQDLAGKVIRHIFDPTPDAAFQEQEAVQLERTLMALMPLLVEEELQFGNYCSAFGICTNAPFVLHDSMGRNGTGGSNDRALDAMEPLSIRITQFSLRLFGTGQDLNYGTFSPYVPLSLYQAAVVQLRLWKRSERSGAYWALTAKVLTV</sequence>
<dbReference type="PANTHER" id="PTHR47338:SF20">
    <property type="entry name" value="ZN(II)2CYS6 TRANSCRIPTION FACTOR (EUROFUNG)"/>
    <property type="match status" value="1"/>
</dbReference>
<dbReference type="GO" id="GO:0006351">
    <property type="term" value="P:DNA-templated transcription"/>
    <property type="evidence" value="ECO:0007669"/>
    <property type="project" value="InterPro"/>
</dbReference>
<comment type="subcellular location">
    <subcellularLocation>
        <location evidence="1">Nucleus</location>
    </subcellularLocation>
</comment>
<gene>
    <name evidence="7" type="ORF">LTR82_015934</name>
</gene>
<dbReference type="CDD" id="cd12148">
    <property type="entry name" value="fungal_TF_MHR"/>
    <property type="match status" value="1"/>
</dbReference>
<dbReference type="Proteomes" id="UP001168146">
    <property type="component" value="Unassembled WGS sequence"/>
</dbReference>
<protein>
    <recommendedName>
        <fullName evidence="6">Xylanolytic transcriptional activator regulatory domain-containing protein</fullName>
    </recommendedName>
</protein>
<keyword evidence="3" id="KW-0805">Transcription regulation</keyword>
<dbReference type="InterPro" id="IPR007219">
    <property type="entry name" value="XnlR_reg_dom"/>
</dbReference>
<dbReference type="Pfam" id="PF04082">
    <property type="entry name" value="Fungal_trans"/>
    <property type="match status" value="1"/>
</dbReference>
<reference evidence="7" key="1">
    <citation type="submission" date="2021-12" db="EMBL/GenBank/DDBJ databases">
        <title>Black yeast isolated from Biological Soil Crust.</title>
        <authorList>
            <person name="Kurbessoian T."/>
        </authorList>
    </citation>
    <scope>NUCLEOTIDE SEQUENCE</scope>
    <source>
        <strain evidence="7">CCFEE 5208</strain>
    </source>
</reference>
<name>A0AAN6F9S7_9PEZI</name>
<dbReference type="GO" id="GO:0003677">
    <property type="term" value="F:DNA binding"/>
    <property type="evidence" value="ECO:0007669"/>
    <property type="project" value="InterPro"/>
</dbReference>
<evidence type="ECO:0000313" key="7">
    <source>
        <dbReference type="EMBL" id="KAK0307426.1"/>
    </source>
</evidence>
<dbReference type="GO" id="GO:0005634">
    <property type="term" value="C:nucleus"/>
    <property type="evidence" value="ECO:0007669"/>
    <property type="project" value="UniProtKB-SubCell"/>
</dbReference>
<evidence type="ECO:0000256" key="3">
    <source>
        <dbReference type="ARBA" id="ARBA00023015"/>
    </source>
</evidence>
<evidence type="ECO:0000256" key="5">
    <source>
        <dbReference type="ARBA" id="ARBA00023242"/>
    </source>
</evidence>
<dbReference type="SMART" id="SM00906">
    <property type="entry name" value="Fungal_trans"/>
    <property type="match status" value="1"/>
</dbReference>
<keyword evidence="5" id="KW-0539">Nucleus</keyword>
<evidence type="ECO:0000259" key="6">
    <source>
        <dbReference type="SMART" id="SM00906"/>
    </source>
</evidence>
<comment type="caution">
    <text evidence="7">The sequence shown here is derived from an EMBL/GenBank/DDBJ whole genome shotgun (WGS) entry which is preliminary data.</text>
</comment>
<evidence type="ECO:0000256" key="4">
    <source>
        <dbReference type="ARBA" id="ARBA00023163"/>
    </source>
</evidence>
<evidence type="ECO:0000256" key="1">
    <source>
        <dbReference type="ARBA" id="ARBA00004123"/>
    </source>
</evidence>
<keyword evidence="2" id="KW-0479">Metal-binding</keyword>
<dbReference type="GO" id="GO:0000981">
    <property type="term" value="F:DNA-binding transcription factor activity, RNA polymerase II-specific"/>
    <property type="evidence" value="ECO:0007669"/>
    <property type="project" value="InterPro"/>
</dbReference>
<feature type="domain" description="Xylanolytic transcriptional activator regulatory" evidence="6">
    <location>
        <begin position="46"/>
        <end position="117"/>
    </location>
</feature>
<dbReference type="EMBL" id="JASUXU010000094">
    <property type="protein sequence ID" value="KAK0307426.1"/>
    <property type="molecule type" value="Genomic_DNA"/>
</dbReference>
<proteinExistence type="predicted"/>
<evidence type="ECO:0000256" key="2">
    <source>
        <dbReference type="ARBA" id="ARBA00022723"/>
    </source>
</evidence>
<dbReference type="AlphaFoldDB" id="A0AAN6F9S7"/>
<organism evidence="7 8">
    <name type="scientific">Friedmanniomyces endolithicus</name>
    <dbReference type="NCBI Taxonomy" id="329885"/>
    <lineage>
        <taxon>Eukaryota</taxon>
        <taxon>Fungi</taxon>
        <taxon>Dikarya</taxon>
        <taxon>Ascomycota</taxon>
        <taxon>Pezizomycotina</taxon>
        <taxon>Dothideomycetes</taxon>
        <taxon>Dothideomycetidae</taxon>
        <taxon>Mycosphaerellales</taxon>
        <taxon>Teratosphaeriaceae</taxon>
        <taxon>Friedmanniomyces</taxon>
    </lineage>
</organism>
<dbReference type="InterPro" id="IPR050815">
    <property type="entry name" value="TF_fung"/>
</dbReference>
<accession>A0AAN6F9S7</accession>
<dbReference type="PANTHER" id="PTHR47338">
    <property type="entry name" value="ZN(II)2CYS6 TRANSCRIPTION FACTOR (EUROFUNG)-RELATED"/>
    <property type="match status" value="1"/>
</dbReference>